<keyword evidence="1" id="KW-0812">Transmembrane</keyword>
<gene>
    <name evidence="2" type="ORF">SAMN06297251_10850</name>
</gene>
<feature type="transmembrane region" description="Helical" evidence="1">
    <location>
        <begin position="30"/>
        <end position="58"/>
    </location>
</feature>
<sequence length="106" mass="12291">MASMRWARPYRKPPNHLTDREYRLRKRVFWTLYFVIGTPFYASLGLCMMALAPIIMAIGLLPHVIGTWSHQTFETKVLLIGAATYLVGGFSVIEFIKAFYLKDKEF</sequence>
<keyword evidence="1" id="KW-0472">Membrane</keyword>
<keyword evidence="3" id="KW-1185">Reference proteome</keyword>
<dbReference type="STRING" id="937218.SAMN06297251_10850"/>
<dbReference type="RefSeq" id="WP_084410033.1">
    <property type="nucleotide sequence ID" value="NZ_FWXR01000008.1"/>
</dbReference>
<name>A0A1W2BZK2_9HYPH</name>
<evidence type="ECO:0000256" key="1">
    <source>
        <dbReference type="SAM" id="Phobius"/>
    </source>
</evidence>
<protein>
    <submittedName>
        <fullName evidence="2">Uncharacterized protein</fullName>
    </submittedName>
</protein>
<feature type="transmembrane region" description="Helical" evidence="1">
    <location>
        <begin position="78"/>
        <end position="100"/>
    </location>
</feature>
<dbReference type="AlphaFoldDB" id="A0A1W2BZK2"/>
<keyword evidence="1" id="KW-1133">Transmembrane helix</keyword>
<dbReference type="Proteomes" id="UP000192656">
    <property type="component" value="Unassembled WGS sequence"/>
</dbReference>
<evidence type="ECO:0000313" key="3">
    <source>
        <dbReference type="Proteomes" id="UP000192656"/>
    </source>
</evidence>
<accession>A0A1W2BZK2</accession>
<reference evidence="2 3" key="1">
    <citation type="submission" date="2017-04" db="EMBL/GenBank/DDBJ databases">
        <authorList>
            <person name="Afonso C.L."/>
            <person name="Miller P.J."/>
            <person name="Scott M.A."/>
            <person name="Spackman E."/>
            <person name="Goraichik I."/>
            <person name="Dimitrov K.M."/>
            <person name="Suarez D.L."/>
            <person name="Swayne D.E."/>
        </authorList>
    </citation>
    <scope>NUCLEOTIDE SEQUENCE [LARGE SCALE GENOMIC DNA]</scope>
    <source>
        <strain evidence="2 3">CGMCC 1.10972</strain>
    </source>
</reference>
<proteinExistence type="predicted"/>
<evidence type="ECO:0000313" key="2">
    <source>
        <dbReference type="EMBL" id="SMC78184.1"/>
    </source>
</evidence>
<dbReference type="EMBL" id="FWXR01000008">
    <property type="protein sequence ID" value="SMC78184.1"/>
    <property type="molecule type" value="Genomic_DNA"/>
</dbReference>
<organism evidence="2 3">
    <name type="scientific">Fulvimarina manganoxydans</name>
    <dbReference type="NCBI Taxonomy" id="937218"/>
    <lineage>
        <taxon>Bacteria</taxon>
        <taxon>Pseudomonadati</taxon>
        <taxon>Pseudomonadota</taxon>
        <taxon>Alphaproteobacteria</taxon>
        <taxon>Hyphomicrobiales</taxon>
        <taxon>Aurantimonadaceae</taxon>
        <taxon>Fulvimarina</taxon>
    </lineage>
</organism>